<gene>
    <name evidence="1" type="ORF">N0V91_001363</name>
</gene>
<dbReference type="AlphaFoldDB" id="A0A9W9DCB8"/>
<evidence type="ECO:0000313" key="1">
    <source>
        <dbReference type="EMBL" id="KAJ4411578.1"/>
    </source>
</evidence>
<organism evidence="1 2">
    <name type="scientific">Didymella pomorum</name>
    <dbReference type="NCBI Taxonomy" id="749634"/>
    <lineage>
        <taxon>Eukaryota</taxon>
        <taxon>Fungi</taxon>
        <taxon>Dikarya</taxon>
        <taxon>Ascomycota</taxon>
        <taxon>Pezizomycotina</taxon>
        <taxon>Dothideomycetes</taxon>
        <taxon>Pleosporomycetidae</taxon>
        <taxon>Pleosporales</taxon>
        <taxon>Pleosporineae</taxon>
        <taxon>Didymellaceae</taxon>
        <taxon>Didymella</taxon>
    </lineage>
</organism>
<sequence>MPMSHNLQHAIESDIARLRTLMPHEAWPTSFIDLNAARNFVGQWCYDKHFKYAGWPDVELRKYRLFVNFNAAKYTLEAGVFEVERAVPPLIKTAKDHRDESAVRTDEVEVVEVKVPTNEEHGTDEESEGASVFDLAADIYYSDACVRVDDISSASASPSTPTSFSFSEIDVESAPITPAPPEPEKTTATIGPFKASAPASLYPDSYSSFLQDLIEELKRGYILKVVFE</sequence>
<keyword evidence="2" id="KW-1185">Reference proteome</keyword>
<dbReference type="Proteomes" id="UP001140510">
    <property type="component" value="Unassembled WGS sequence"/>
</dbReference>
<comment type="caution">
    <text evidence="1">The sequence shown here is derived from an EMBL/GenBank/DDBJ whole genome shotgun (WGS) entry which is preliminary data.</text>
</comment>
<reference evidence="1" key="1">
    <citation type="submission" date="2022-10" db="EMBL/GenBank/DDBJ databases">
        <title>Tapping the CABI collections for fungal endophytes: first genome assemblies for Collariella, Neodidymelliopsis, Ascochyta clinopodiicola, Didymella pomorum, Didymosphaeria variabile, Neocosmospora piperis and Neocucurbitaria cava.</title>
        <authorList>
            <person name="Hill R."/>
        </authorList>
    </citation>
    <scope>NUCLEOTIDE SEQUENCE</scope>
    <source>
        <strain evidence="1">IMI 355091</strain>
    </source>
</reference>
<dbReference type="OrthoDB" id="3687488at2759"/>
<accession>A0A9W9DCB8</accession>
<protein>
    <submittedName>
        <fullName evidence="1">Uncharacterized protein</fullName>
    </submittedName>
</protein>
<evidence type="ECO:0000313" key="2">
    <source>
        <dbReference type="Proteomes" id="UP001140510"/>
    </source>
</evidence>
<dbReference type="EMBL" id="JAPEVA010000005">
    <property type="protein sequence ID" value="KAJ4411578.1"/>
    <property type="molecule type" value="Genomic_DNA"/>
</dbReference>
<name>A0A9W9DCB8_9PLEO</name>
<proteinExistence type="predicted"/>